<evidence type="ECO:0000256" key="2">
    <source>
        <dbReference type="ARBA" id="ARBA00009664"/>
    </source>
</evidence>
<keyword evidence="4 5" id="KW-0934">Plastid</keyword>
<evidence type="ECO:0000256" key="1">
    <source>
        <dbReference type="ARBA" id="ARBA00004474"/>
    </source>
</evidence>
<gene>
    <name evidence="5" type="primary">ycf23</name>
</gene>
<name>A0AA51NF93_9FLOR</name>
<accession>A0AA51NF93</accession>
<sequence>MNLSNVKLYSAFKSKEAIKVITGIDNVNISQIVTMAKAAELSGATYLDVVANPKIVKLLKSVSSLPVCVSSISPIDLYNSVVAGADLVEIGNFDSCYSRGMYVNCSQILHLVKEVKLLLGNIDLCVTIPYHISIKNQVRLAQTLEFLGVNIIQTESTFIKNRLNILDLHDDNISNSFFPSYSSLLSTYFISTNVQIPVITSSSINAFSSSISFLLGASGIGVGSIIKNQSDLYQMSHYVKLLRESISLTLDERPITLNQLLLPNDLLFSDLIKAC</sequence>
<dbReference type="SUPFAM" id="SSF51569">
    <property type="entry name" value="Aldolase"/>
    <property type="match status" value="1"/>
</dbReference>
<evidence type="ECO:0000313" key="5">
    <source>
        <dbReference type="EMBL" id="WMP12211.1"/>
    </source>
</evidence>
<dbReference type="GO" id="GO:0009536">
    <property type="term" value="C:plastid"/>
    <property type="evidence" value="ECO:0007669"/>
    <property type="project" value="UniProtKB-SubCell"/>
</dbReference>
<protein>
    <recommendedName>
        <fullName evidence="3">Uncharacterized protein ycf23</fullName>
    </recommendedName>
</protein>
<dbReference type="Pfam" id="PF04481">
    <property type="entry name" value="DUF561"/>
    <property type="match status" value="1"/>
</dbReference>
<dbReference type="PANTHER" id="PTHR36895">
    <property type="match status" value="1"/>
</dbReference>
<dbReference type="AlphaFoldDB" id="A0AA51NF93"/>
<evidence type="ECO:0000256" key="4">
    <source>
        <dbReference type="ARBA" id="ARBA00022640"/>
    </source>
</evidence>
<evidence type="ECO:0000256" key="3">
    <source>
        <dbReference type="ARBA" id="ARBA00021523"/>
    </source>
</evidence>
<organism evidence="5">
    <name type="scientific">Laurencia verruciformis</name>
    <dbReference type="NCBI Taxonomy" id="3073068"/>
    <lineage>
        <taxon>Eukaryota</taxon>
        <taxon>Rhodophyta</taxon>
        <taxon>Florideophyceae</taxon>
        <taxon>Rhodymeniophycidae</taxon>
        <taxon>Ceramiales</taxon>
        <taxon>Rhodomelaceae</taxon>
        <taxon>Laurencieae</taxon>
        <taxon>Laurencia</taxon>
    </lineage>
</organism>
<comment type="similarity">
    <text evidence="2">Belongs to the ycf23 family.</text>
</comment>
<keyword evidence="5" id="KW-0150">Chloroplast</keyword>
<dbReference type="EMBL" id="OQ908870">
    <property type="protein sequence ID" value="WMP12211.1"/>
    <property type="molecule type" value="Genomic_DNA"/>
</dbReference>
<geneLocation type="chloroplast" evidence="5"/>
<dbReference type="PANTHER" id="PTHR36895:SF1">
    <property type="entry name" value="YCF23 PROTEIN"/>
    <property type="match status" value="1"/>
</dbReference>
<dbReference type="InterPro" id="IPR007570">
    <property type="entry name" value="Uncharacterised_Ycf23"/>
</dbReference>
<proteinExistence type="inferred from homology"/>
<comment type="subcellular location">
    <subcellularLocation>
        <location evidence="1">Plastid</location>
    </subcellularLocation>
</comment>
<reference evidence="5" key="1">
    <citation type="journal article" date="2023" name="J. Phycol.">
        <title>Gene-rich plastid genomes of two parasitic red algal species, Laurencia australis and L. verruciformis (Rhodomelaceae, Ceramiales), and a taxonomic revision of Janczewskia.</title>
        <authorList>
            <person name="Preuss M."/>
            <person name="Diaz-Tapia P."/>
            <person name="Verbruggen H."/>
            <person name="Zuccarello G.C."/>
        </authorList>
    </citation>
    <scope>NUCLEOTIDE SEQUENCE</scope>
    <source>
        <strain evidence="5">PD4142</strain>
    </source>
</reference>